<accession>C5FSR2</accession>
<feature type="compositionally biased region" description="Basic residues" evidence="1">
    <location>
        <begin position="7"/>
        <end position="19"/>
    </location>
</feature>
<dbReference type="InterPro" id="IPR037651">
    <property type="entry name" value="Swc3"/>
</dbReference>
<dbReference type="GO" id="GO:0140849">
    <property type="term" value="F:ATP-dependent H2AZ histone chaperone activity"/>
    <property type="evidence" value="ECO:0007669"/>
    <property type="project" value="InterPro"/>
</dbReference>
<feature type="compositionally biased region" description="Polar residues" evidence="1">
    <location>
        <begin position="414"/>
        <end position="425"/>
    </location>
</feature>
<feature type="compositionally biased region" description="Pro residues" evidence="1">
    <location>
        <begin position="169"/>
        <end position="179"/>
    </location>
</feature>
<feature type="compositionally biased region" description="Basic and acidic residues" evidence="1">
    <location>
        <begin position="430"/>
        <end position="456"/>
    </location>
</feature>
<dbReference type="PANTHER" id="PTHR28108">
    <property type="entry name" value="SWR1-COMPLEX PROTEIN 3"/>
    <property type="match status" value="1"/>
</dbReference>
<dbReference type="Pfam" id="PF24707">
    <property type="entry name" value="Swc3"/>
    <property type="match status" value="1"/>
</dbReference>
<evidence type="ECO:0000259" key="2">
    <source>
        <dbReference type="Pfam" id="PF24707"/>
    </source>
</evidence>
<dbReference type="HOGENOM" id="CLU_013601_1_0_1"/>
<sequence>MAEKRKQPGKNRGGRPRKKRIEDAVDATPSPKRHQRQEVSTTPSKKATATPAPSVPAELPVEETLPTKISDSRPLPTLPKPQAPSSLSECQSYAESGIVTAALHRSRTRWLHDCLFEKYWTKPSKRKNQPQPTFQNPPKDSMAKLGPCTMVIEPHYFDIMLYTAHNTPQKPPNPPPPGKPSTDPVIQLLANRAATNPDLRALMRIVADSQADQEQLRAFQAHIDEINAIIASRNPKDSQAKAEPPTQTVATPVSAEGGQNRIHTPIVSRSPAVNSGATHHPQNQPPHSTGSPYPPPQGTAPIRAKNTQKLPPAQNGCFRPQFPQPVAQPTRIDIKSVVFEFILPAGSNNGPTGDRYLFPENMILDYFPGNTTVIASFLAIKQIGSEGSSTDSDKKLPSGKGKGKKAKLAQASATPTLTEPSSQAPVLQPDTKDDVKDTDAPAGDDSKATDGPKSTDELPSPSGSKPKVKEYYQPVTLRLHANNPRTLEPLARVVKPPGEVRDYMNDVMDRIERADIEYLAFRLPREQRRGRGATAGDESSKTVGPIRGIPKAKGTESEAGVATPQNVDGPCTIRTVISPSFCILGAFCILGIMKGT</sequence>
<feature type="domain" description="SWR1-complex protein 3" evidence="2">
    <location>
        <begin position="66"/>
        <end position="166"/>
    </location>
</feature>
<dbReference type="GeneID" id="9224164"/>
<dbReference type="Proteomes" id="UP000002035">
    <property type="component" value="Unassembled WGS sequence"/>
</dbReference>
<feature type="region of interest" description="Disordered" evidence="1">
    <location>
        <begin position="385"/>
        <end position="468"/>
    </location>
</feature>
<feature type="region of interest" description="Disordered" evidence="1">
    <location>
        <begin position="1"/>
        <end position="88"/>
    </location>
</feature>
<protein>
    <recommendedName>
        <fullName evidence="2">SWR1-complex protein 3 domain-containing protein</fullName>
    </recommendedName>
</protein>
<feature type="compositionally biased region" description="Polar residues" evidence="1">
    <location>
        <begin position="271"/>
        <end position="282"/>
    </location>
</feature>
<dbReference type="OMA" id="LQYGPPN"/>
<feature type="region of interest" description="Disordered" evidence="1">
    <location>
        <begin position="164"/>
        <end position="184"/>
    </location>
</feature>
<feature type="region of interest" description="Disordered" evidence="1">
    <location>
        <begin position="529"/>
        <end position="563"/>
    </location>
</feature>
<proteinExistence type="predicted"/>
<dbReference type="InterPro" id="IPR057558">
    <property type="entry name" value="Swc3_dom"/>
</dbReference>
<feature type="region of interest" description="Disordered" evidence="1">
    <location>
        <begin position="234"/>
        <end position="324"/>
    </location>
</feature>
<dbReference type="STRING" id="554155.C5FSR2"/>
<evidence type="ECO:0000256" key="1">
    <source>
        <dbReference type="SAM" id="MobiDB-lite"/>
    </source>
</evidence>
<keyword evidence="4" id="KW-1185">Reference proteome</keyword>
<evidence type="ECO:0000313" key="4">
    <source>
        <dbReference type="Proteomes" id="UP000002035"/>
    </source>
</evidence>
<dbReference type="EMBL" id="DS995705">
    <property type="protein sequence ID" value="EEQ32915.1"/>
    <property type="molecule type" value="Genomic_DNA"/>
</dbReference>
<dbReference type="OrthoDB" id="5338195at2759"/>
<gene>
    <name evidence="3" type="ORF">MCYG_05734</name>
</gene>
<evidence type="ECO:0000313" key="3">
    <source>
        <dbReference type="EMBL" id="EEQ32915.1"/>
    </source>
</evidence>
<feature type="compositionally biased region" description="Low complexity" evidence="1">
    <location>
        <begin position="40"/>
        <end position="52"/>
    </location>
</feature>
<dbReference type="GO" id="GO:0000812">
    <property type="term" value="C:Swr1 complex"/>
    <property type="evidence" value="ECO:0007669"/>
    <property type="project" value="InterPro"/>
</dbReference>
<dbReference type="RefSeq" id="XP_002845865.1">
    <property type="nucleotide sequence ID" value="XM_002845819.1"/>
</dbReference>
<reference evidence="4" key="1">
    <citation type="journal article" date="2012" name="MBio">
        <title>Comparative genome analysis of Trichophyton rubrum and related dermatophytes reveals candidate genes involved in infection.</title>
        <authorList>
            <person name="Martinez D.A."/>
            <person name="Oliver B.G."/>
            <person name="Graeser Y."/>
            <person name="Goldberg J.M."/>
            <person name="Li W."/>
            <person name="Martinez-Rossi N.M."/>
            <person name="Monod M."/>
            <person name="Shelest E."/>
            <person name="Barton R.C."/>
            <person name="Birch E."/>
            <person name="Brakhage A.A."/>
            <person name="Chen Z."/>
            <person name="Gurr S.J."/>
            <person name="Heiman D."/>
            <person name="Heitman J."/>
            <person name="Kosti I."/>
            <person name="Rossi A."/>
            <person name="Saif S."/>
            <person name="Samalova M."/>
            <person name="Saunders C.W."/>
            <person name="Shea T."/>
            <person name="Summerbell R.C."/>
            <person name="Xu J."/>
            <person name="Young S."/>
            <person name="Zeng Q."/>
            <person name="Birren B.W."/>
            <person name="Cuomo C.A."/>
            <person name="White T.C."/>
        </authorList>
    </citation>
    <scope>NUCLEOTIDE SEQUENCE [LARGE SCALE GENOMIC DNA]</scope>
    <source>
        <strain evidence="4">ATCC MYA-4605 / CBS 113480</strain>
    </source>
</reference>
<dbReference type="PANTHER" id="PTHR28108:SF1">
    <property type="entry name" value="SWR1-COMPLEX PROTEIN 3"/>
    <property type="match status" value="1"/>
</dbReference>
<organism evidence="3 4">
    <name type="scientific">Arthroderma otae (strain ATCC MYA-4605 / CBS 113480)</name>
    <name type="common">Microsporum canis</name>
    <dbReference type="NCBI Taxonomy" id="554155"/>
    <lineage>
        <taxon>Eukaryota</taxon>
        <taxon>Fungi</taxon>
        <taxon>Dikarya</taxon>
        <taxon>Ascomycota</taxon>
        <taxon>Pezizomycotina</taxon>
        <taxon>Eurotiomycetes</taxon>
        <taxon>Eurotiomycetidae</taxon>
        <taxon>Onygenales</taxon>
        <taxon>Arthrodermataceae</taxon>
        <taxon>Microsporum</taxon>
    </lineage>
</organism>
<name>C5FSR2_ARTOC</name>
<dbReference type="eggNOG" id="ENOG502QWM7">
    <property type="taxonomic scope" value="Eukaryota"/>
</dbReference>
<dbReference type="VEuPathDB" id="FungiDB:MCYG_05734"/>
<dbReference type="AlphaFoldDB" id="C5FSR2"/>